<dbReference type="InterPro" id="IPR004530">
    <property type="entry name" value="Phe-tRNA-synth_IIc_mito"/>
</dbReference>
<dbReference type="SUPFAM" id="SSF54991">
    <property type="entry name" value="Anticodon-binding domain of PheRS"/>
    <property type="match status" value="1"/>
</dbReference>
<dbReference type="EC" id="6.1.1.20" evidence="3"/>
<dbReference type="CDD" id="cd00496">
    <property type="entry name" value="PheRS_alpha_core"/>
    <property type="match status" value="1"/>
</dbReference>
<evidence type="ECO:0000259" key="16">
    <source>
        <dbReference type="PROSITE" id="PS51447"/>
    </source>
</evidence>
<dbReference type="NCBIfam" id="TIGR00469">
    <property type="entry name" value="pheS_mito"/>
    <property type="match status" value="1"/>
</dbReference>
<evidence type="ECO:0000256" key="13">
    <source>
        <dbReference type="ARBA" id="ARBA00057761"/>
    </source>
</evidence>
<gene>
    <name evidence="17" type="ORF">E3Q17_02745</name>
</gene>
<keyword evidence="9" id="KW-0496">Mitochondrion</keyword>
<evidence type="ECO:0000256" key="4">
    <source>
        <dbReference type="ARBA" id="ARBA00022598"/>
    </source>
</evidence>
<keyword evidence="6" id="KW-0067">ATP-binding</keyword>
<evidence type="ECO:0000256" key="5">
    <source>
        <dbReference type="ARBA" id="ARBA00022741"/>
    </source>
</evidence>
<dbReference type="PROSITE" id="PS50862">
    <property type="entry name" value="AA_TRNA_LIGASE_II"/>
    <property type="match status" value="1"/>
</dbReference>
<dbReference type="GO" id="GO:0000049">
    <property type="term" value="F:tRNA binding"/>
    <property type="evidence" value="ECO:0007669"/>
    <property type="project" value="InterPro"/>
</dbReference>
<keyword evidence="10 17" id="KW-0030">Aminoacyl-tRNA synthetase</keyword>
<evidence type="ECO:0000256" key="11">
    <source>
        <dbReference type="ARBA" id="ARBA00031194"/>
    </source>
</evidence>
<feature type="domain" description="FDX-ACB" evidence="16">
    <location>
        <begin position="344"/>
        <end position="435"/>
    </location>
</feature>
<dbReference type="Gene3D" id="3.30.930.10">
    <property type="entry name" value="Bira Bifunctional Protein, Domain 2"/>
    <property type="match status" value="1"/>
</dbReference>
<dbReference type="AlphaFoldDB" id="A0A4T0NQC9"/>
<dbReference type="InterPro" id="IPR036690">
    <property type="entry name" value="Fdx_antiC-bd_sf"/>
</dbReference>
<keyword evidence="7" id="KW-0648">Protein biosynthesis</keyword>
<dbReference type="SMART" id="SM00896">
    <property type="entry name" value="FDX-ACB"/>
    <property type="match status" value="1"/>
</dbReference>
<evidence type="ECO:0000313" key="18">
    <source>
        <dbReference type="Proteomes" id="UP000307169"/>
    </source>
</evidence>
<dbReference type="InterPro" id="IPR045864">
    <property type="entry name" value="aa-tRNA-synth_II/BPL/LPL"/>
</dbReference>
<dbReference type="Proteomes" id="UP000307169">
    <property type="component" value="Unassembled WGS sequence"/>
</dbReference>
<keyword evidence="8" id="KW-0809">Transit peptide</keyword>
<comment type="similarity">
    <text evidence="2">Belongs to the class-II aminoacyl-tRNA synthetase family.</text>
</comment>
<evidence type="ECO:0000259" key="15">
    <source>
        <dbReference type="PROSITE" id="PS50862"/>
    </source>
</evidence>
<name>A0A4T0NQC9_9BASI</name>
<dbReference type="FunFam" id="3.30.930.10:FF:000053">
    <property type="entry name" value="Phenylalanyl-tRNA synthetase mitochondrial"/>
    <property type="match status" value="1"/>
</dbReference>
<evidence type="ECO:0000256" key="9">
    <source>
        <dbReference type="ARBA" id="ARBA00023128"/>
    </source>
</evidence>
<evidence type="ECO:0000256" key="12">
    <source>
        <dbReference type="ARBA" id="ARBA00049255"/>
    </source>
</evidence>
<sequence>MMILRSQIARISKSSKLSVNLSLRYQSTLINGQSYSRDEFTNAPSSILALTERQLHQQPSHPIGILRSLIENSLNNYQHLTAPSPIVSTYKNFDELEFPEDHPGRSLSDSYYLNKTTMLRTHTSAHECDVFKKGTDKWILTADVYRRDEIDSSHYPVFHQMEGACVWDDTTKNVEKAIEEELHLLEKALAHTNVITEDLTVNNNPNNPYQLSQRPEVSGLIVKHLKMTLNLLVYNLFKHAQNVDAEPLKVRWIEAYFPWTGPSYELEVLWEGKWLELLGCGVMQQRTLERAGMGHKSGWAFGLGLERIAMVLFGIPDIRLFWSTDARFLSQFESGKISKFVPYSKYPPCIKDVSFWVNKPFHENDLYEIIRECSQDLVESVECIDNFVHPKSQRHSLCYRINYRSMDKNLTNEEANDLHASVIENIKKAFNIEIR</sequence>
<dbReference type="PANTHER" id="PTHR11538:SF41">
    <property type="entry name" value="PHENYLALANINE--TRNA LIGASE, MITOCHONDRIAL"/>
    <property type="match status" value="1"/>
</dbReference>
<comment type="function">
    <text evidence="13">Is responsible for the charging of tRNA(Phe) with phenylalanine in mitochondrial translation.</text>
</comment>
<dbReference type="InterPro" id="IPR006195">
    <property type="entry name" value="aa-tRNA-synth_II"/>
</dbReference>
<evidence type="ECO:0000256" key="3">
    <source>
        <dbReference type="ARBA" id="ARBA00012814"/>
    </source>
</evidence>
<comment type="catalytic activity">
    <reaction evidence="12">
        <text>tRNA(Phe) + L-phenylalanine + ATP = L-phenylalanyl-tRNA(Phe) + AMP + diphosphate + H(+)</text>
        <dbReference type="Rhea" id="RHEA:19413"/>
        <dbReference type="Rhea" id="RHEA-COMP:9668"/>
        <dbReference type="Rhea" id="RHEA-COMP:9699"/>
        <dbReference type="ChEBI" id="CHEBI:15378"/>
        <dbReference type="ChEBI" id="CHEBI:30616"/>
        <dbReference type="ChEBI" id="CHEBI:33019"/>
        <dbReference type="ChEBI" id="CHEBI:58095"/>
        <dbReference type="ChEBI" id="CHEBI:78442"/>
        <dbReference type="ChEBI" id="CHEBI:78531"/>
        <dbReference type="ChEBI" id="CHEBI:456215"/>
        <dbReference type="EC" id="6.1.1.20"/>
    </reaction>
</comment>
<dbReference type="SUPFAM" id="SSF55681">
    <property type="entry name" value="Class II aaRS and biotin synthetases"/>
    <property type="match status" value="1"/>
</dbReference>
<evidence type="ECO:0000313" key="17">
    <source>
        <dbReference type="EMBL" id="TIB98977.1"/>
    </source>
</evidence>
<comment type="subcellular location">
    <subcellularLocation>
        <location evidence="1">Mitochondrion matrix</location>
    </subcellularLocation>
</comment>
<proteinExistence type="inferred from homology"/>
<keyword evidence="4" id="KW-0436">Ligase</keyword>
<accession>A0A4T0NQC9</accession>
<evidence type="ECO:0000256" key="14">
    <source>
        <dbReference type="ARBA" id="ARBA00073229"/>
    </source>
</evidence>
<dbReference type="EMBL" id="SPRH01000033">
    <property type="protein sequence ID" value="TIB98977.1"/>
    <property type="molecule type" value="Genomic_DNA"/>
</dbReference>
<evidence type="ECO:0000256" key="8">
    <source>
        <dbReference type="ARBA" id="ARBA00022946"/>
    </source>
</evidence>
<dbReference type="InterPro" id="IPR005121">
    <property type="entry name" value="Fdx_antiC-bd"/>
</dbReference>
<reference evidence="17 18" key="1">
    <citation type="submission" date="2019-03" db="EMBL/GenBank/DDBJ databases">
        <title>Sequencing 25 genomes of Wallemia mellicola.</title>
        <authorList>
            <person name="Gostincar C."/>
        </authorList>
    </citation>
    <scope>NUCLEOTIDE SEQUENCE [LARGE SCALE GENOMIC DNA]</scope>
    <source>
        <strain evidence="17 18">EXF-1262</strain>
    </source>
</reference>
<dbReference type="Gene3D" id="3.30.70.380">
    <property type="entry name" value="Ferrodoxin-fold anticodon-binding domain"/>
    <property type="match status" value="1"/>
</dbReference>
<evidence type="ECO:0000256" key="1">
    <source>
        <dbReference type="ARBA" id="ARBA00004305"/>
    </source>
</evidence>
<dbReference type="Pfam" id="PF03147">
    <property type="entry name" value="FDX-ACB"/>
    <property type="match status" value="1"/>
</dbReference>
<evidence type="ECO:0000256" key="6">
    <source>
        <dbReference type="ARBA" id="ARBA00022840"/>
    </source>
</evidence>
<dbReference type="PROSITE" id="PS51447">
    <property type="entry name" value="FDX_ACB"/>
    <property type="match status" value="1"/>
</dbReference>
<organism evidence="17 18">
    <name type="scientific">Wallemia mellicola</name>
    <dbReference type="NCBI Taxonomy" id="1708541"/>
    <lineage>
        <taxon>Eukaryota</taxon>
        <taxon>Fungi</taxon>
        <taxon>Dikarya</taxon>
        <taxon>Basidiomycota</taxon>
        <taxon>Wallemiomycotina</taxon>
        <taxon>Wallemiomycetes</taxon>
        <taxon>Wallemiales</taxon>
        <taxon>Wallemiaceae</taxon>
        <taxon>Wallemia</taxon>
    </lineage>
</organism>
<dbReference type="GO" id="GO:0006432">
    <property type="term" value="P:phenylalanyl-tRNA aminoacylation"/>
    <property type="evidence" value="ECO:0007669"/>
    <property type="project" value="InterPro"/>
</dbReference>
<dbReference type="GO" id="GO:0004826">
    <property type="term" value="F:phenylalanine-tRNA ligase activity"/>
    <property type="evidence" value="ECO:0007669"/>
    <property type="project" value="UniProtKB-EC"/>
</dbReference>
<dbReference type="InterPro" id="IPR002319">
    <property type="entry name" value="Phenylalanyl-tRNA_Synthase"/>
</dbReference>
<dbReference type="Pfam" id="PF01409">
    <property type="entry name" value="tRNA-synt_2d"/>
    <property type="match status" value="2"/>
</dbReference>
<dbReference type="FunFam" id="3.30.70.380:FF:000002">
    <property type="entry name" value="phenylalanine--tRNA ligase, mitochondrial"/>
    <property type="match status" value="1"/>
</dbReference>
<dbReference type="PANTHER" id="PTHR11538">
    <property type="entry name" value="PHENYLALANYL-TRNA SYNTHETASE"/>
    <property type="match status" value="1"/>
</dbReference>
<feature type="domain" description="Aminoacyl-transfer RNA synthetases class-II family profile" evidence="15">
    <location>
        <begin position="142"/>
        <end position="342"/>
    </location>
</feature>
<dbReference type="GO" id="GO:0005524">
    <property type="term" value="F:ATP binding"/>
    <property type="evidence" value="ECO:0007669"/>
    <property type="project" value="UniProtKB-KW"/>
</dbReference>
<comment type="caution">
    <text evidence="17">The sequence shown here is derived from an EMBL/GenBank/DDBJ whole genome shotgun (WGS) entry which is preliminary data.</text>
</comment>
<dbReference type="GO" id="GO:0005759">
    <property type="term" value="C:mitochondrial matrix"/>
    <property type="evidence" value="ECO:0007669"/>
    <property type="project" value="UniProtKB-SubCell"/>
</dbReference>
<evidence type="ECO:0000256" key="10">
    <source>
        <dbReference type="ARBA" id="ARBA00023146"/>
    </source>
</evidence>
<evidence type="ECO:0000256" key="2">
    <source>
        <dbReference type="ARBA" id="ARBA00008226"/>
    </source>
</evidence>
<evidence type="ECO:0000256" key="7">
    <source>
        <dbReference type="ARBA" id="ARBA00022917"/>
    </source>
</evidence>
<keyword evidence="5" id="KW-0547">Nucleotide-binding</keyword>
<protein>
    <recommendedName>
        <fullName evidence="14">Phenylalanine--tRNA ligase, mitochondrial</fullName>
        <ecNumber evidence="3">6.1.1.20</ecNumber>
    </recommendedName>
    <alternativeName>
        <fullName evidence="11">Phenylalanyl-tRNA synthetase</fullName>
    </alternativeName>
</protein>